<reference evidence="2 3" key="1">
    <citation type="submission" date="2018-09" db="EMBL/GenBank/DDBJ databases">
        <title>Metagenome Assembled Genomes from an Advanced Water Purification Facility.</title>
        <authorList>
            <person name="Stamps B.W."/>
            <person name="Spear J.R."/>
        </authorList>
    </citation>
    <scope>NUCLEOTIDE SEQUENCE [LARGE SCALE GENOMIC DNA]</scope>
    <source>
        <strain evidence="2">Bin_63_2</strain>
    </source>
</reference>
<gene>
    <name evidence="2" type="ORF">E6Q11_02415</name>
</gene>
<accession>A0A5C7J9F6</accession>
<feature type="compositionally biased region" description="Polar residues" evidence="1">
    <location>
        <begin position="89"/>
        <end position="98"/>
    </location>
</feature>
<evidence type="ECO:0000256" key="1">
    <source>
        <dbReference type="SAM" id="MobiDB-lite"/>
    </source>
</evidence>
<evidence type="ECO:0000313" key="2">
    <source>
        <dbReference type="EMBL" id="TXG77602.1"/>
    </source>
</evidence>
<dbReference type="EMBL" id="SSDS01000041">
    <property type="protein sequence ID" value="TXG77602.1"/>
    <property type="molecule type" value="Genomic_DNA"/>
</dbReference>
<sequence>MKPLTAEQKRDLQRLSLFLTQIAVEADELANQATRLSHKKGRLAFKEYGELFNIYEFCNTFGGDGIGSVVRRLFTSTHGKSPLAKKLSGVSNESRSRA</sequence>
<protein>
    <submittedName>
        <fullName evidence="2">Uncharacterized protein</fullName>
    </submittedName>
</protein>
<comment type="caution">
    <text evidence="2">The sequence shown here is derived from an EMBL/GenBank/DDBJ whole genome shotgun (WGS) entry which is preliminary data.</text>
</comment>
<proteinExistence type="predicted"/>
<feature type="region of interest" description="Disordered" evidence="1">
    <location>
        <begin position="79"/>
        <end position="98"/>
    </location>
</feature>
<dbReference type="AlphaFoldDB" id="A0A5C7J9F6"/>
<evidence type="ECO:0000313" key="3">
    <source>
        <dbReference type="Proteomes" id="UP000321026"/>
    </source>
</evidence>
<organism evidence="2 3">
    <name type="scientific">Candidatus Dojkabacteria bacterium</name>
    <dbReference type="NCBI Taxonomy" id="2099670"/>
    <lineage>
        <taxon>Bacteria</taxon>
        <taxon>Candidatus Dojkabacteria</taxon>
    </lineage>
</organism>
<dbReference type="Proteomes" id="UP000321026">
    <property type="component" value="Unassembled WGS sequence"/>
</dbReference>
<name>A0A5C7J9F6_9BACT</name>